<dbReference type="EMBL" id="JH712694">
    <property type="protein sequence ID" value="EFO13763.2"/>
    <property type="molecule type" value="Genomic_DNA"/>
</dbReference>
<name>A0A1S0THL7_LOALO</name>
<accession>A0A1S0THL7</accession>
<dbReference type="InParanoid" id="A0A1S0THL7"/>
<gene>
    <name evidence="1" type="ORF">LOAG_14765</name>
</gene>
<dbReference type="AlphaFoldDB" id="A0A1S0THL7"/>
<dbReference type="KEGG" id="loa:LOAG_14765"/>
<organism evidence="1">
    <name type="scientific">Loa loa</name>
    <name type="common">Eye worm</name>
    <name type="synonym">Filaria loa</name>
    <dbReference type="NCBI Taxonomy" id="7209"/>
    <lineage>
        <taxon>Eukaryota</taxon>
        <taxon>Metazoa</taxon>
        <taxon>Ecdysozoa</taxon>
        <taxon>Nematoda</taxon>
        <taxon>Chromadorea</taxon>
        <taxon>Rhabditida</taxon>
        <taxon>Spirurina</taxon>
        <taxon>Spiruromorpha</taxon>
        <taxon>Filarioidea</taxon>
        <taxon>Onchocercidae</taxon>
        <taxon>Loa</taxon>
    </lineage>
</organism>
<sequence>MANFINSLYCDMFNEQALHTVMLSILEKSFGEGIPALVWMNREVMIGLIHHAIALMHRSDDMIIAVPESALERTLVFIVGSLDGDLIHLITIFKQCQMPPKSHYIFL</sequence>
<reference evidence="1" key="1">
    <citation type="submission" date="2012-04" db="EMBL/GenBank/DDBJ databases">
        <title>The Genome Sequence of Loa loa.</title>
        <authorList>
            <consortium name="The Broad Institute Genome Sequencing Platform"/>
            <consortium name="Broad Institute Genome Sequencing Center for Infectious Disease"/>
            <person name="Nutman T.B."/>
            <person name="Fink D.L."/>
            <person name="Russ C."/>
            <person name="Young S."/>
            <person name="Zeng Q."/>
            <person name="Gargeya S."/>
            <person name="Alvarado L."/>
            <person name="Berlin A."/>
            <person name="Chapman S.B."/>
            <person name="Chen Z."/>
            <person name="Freedman E."/>
            <person name="Gellesch M."/>
            <person name="Goldberg J."/>
            <person name="Griggs A."/>
            <person name="Gujja S."/>
            <person name="Heilman E.R."/>
            <person name="Heiman D."/>
            <person name="Howarth C."/>
            <person name="Mehta T."/>
            <person name="Neiman D."/>
            <person name="Pearson M."/>
            <person name="Roberts A."/>
            <person name="Saif S."/>
            <person name="Shea T."/>
            <person name="Shenoy N."/>
            <person name="Sisk P."/>
            <person name="Stolte C."/>
            <person name="Sykes S."/>
            <person name="White J."/>
            <person name="Yandava C."/>
            <person name="Haas B."/>
            <person name="Henn M.R."/>
            <person name="Nusbaum C."/>
            <person name="Birren B."/>
        </authorList>
    </citation>
    <scope>NUCLEOTIDE SEQUENCE [LARGE SCALE GENOMIC DNA]</scope>
</reference>
<dbReference type="OrthoDB" id="5855022at2759"/>
<dbReference type="RefSeq" id="XP_003150306.2">
    <property type="nucleotide sequence ID" value="XM_003150258.2"/>
</dbReference>
<evidence type="ECO:0000313" key="1">
    <source>
        <dbReference type="EMBL" id="EFO13763.2"/>
    </source>
</evidence>
<dbReference type="GeneID" id="9952248"/>
<feature type="non-terminal residue" evidence="1">
    <location>
        <position position="107"/>
    </location>
</feature>
<dbReference type="CTD" id="9952248"/>
<protein>
    <submittedName>
        <fullName evidence="1">Uncharacterized protein</fullName>
    </submittedName>
</protein>
<proteinExistence type="predicted"/>